<sequence>MADPVQTYPGERLGLPASGTGSVGRIGRRIAALAIDYAAATIIAMAFFGFRQFDLPQEAGLSQFAPLMVFAVMQILFIPTIGGSPGHRLVGLRLVMLGGGWTGVWRPVVRTLLLLLIIPAVVWDPDQRGLHDKAVGTVLIRA</sequence>
<proteinExistence type="predicted"/>
<dbReference type="EMBL" id="CP082781">
    <property type="protein sequence ID" value="UGS27521.1"/>
    <property type="molecule type" value="Genomic_DNA"/>
</dbReference>
<dbReference type="RefSeq" id="WP_219085779.1">
    <property type="nucleotide sequence ID" value="NZ_CP082781.1"/>
</dbReference>
<keyword evidence="4 6" id="KW-1133">Transmembrane helix</keyword>
<feature type="domain" description="RDD" evidence="7">
    <location>
        <begin position="25"/>
        <end position="135"/>
    </location>
</feature>
<dbReference type="PANTHER" id="PTHR36115">
    <property type="entry name" value="PROLINE-RICH ANTIGEN HOMOLOG-RELATED"/>
    <property type="match status" value="1"/>
</dbReference>
<keyword evidence="3 6" id="KW-0812">Transmembrane</keyword>
<name>A0ABY3RXS3_9MICO</name>
<dbReference type="PIRSF" id="PIRSF021697">
    <property type="entry name" value="UCP021697"/>
    <property type="match status" value="1"/>
</dbReference>
<evidence type="ECO:0000256" key="5">
    <source>
        <dbReference type="ARBA" id="ARBA00023136"/>
    </source>
</evidence>
<feature type="transmembrane region" description="Helical" evidence="6">
    <location>
        <begin position="30"/>
        <end position="50"/>
    </location>
</feature>
<dbReference type="PANTHER" id="PTHR36115:SF6">
    <property type="entry name" value="PROLINE-RICH ANTIGEN HOMOLOG"/>
    <property type="match status" value="1"/>
</dbReference>
<dbReference type="InterPro" id="IPR010432">
    <property type="entry name" value="RDD"/>
</dbReference>
<evidence type="ECO:0000256" key="6">
    <source>
        <dbReference type="SAM" id="Phobius"/>
    </source>
</evidence>
<dbReference type="Proteomes" id="UP001199642">
    <property type="component" value="Chromosome"/>
</dbReference>
<gene>
    <name evidence="8" type="ORF">K8F61_04840</name>
</gene>
<keyword evidence="5 6" id="KW-0472">Membrane</keyword>
<dbReference type="Pfam" id="PF06271">
    <property type="entry name" value="RDD"/>
    <property type="match status" value="1"/>
</dbReference>
<organism evidence="8 9">
    <name type="scientific">Microbacterium resistens</name>
    <dbReference type="NCBI Taxonomy" id="156977"/>
    <lineage>
        <taxon>Bacteria</taxon>
        <taxon>Bacillati</taxon>
        <taxon>Actinomycetota</taxon>
        <taxon>Actinomycetes</taxon>
        <taxon>Micrococcales</taxon>
        <taxon>Microbacteriaceae</taxon>
        <taxon>Microbacterium</taxon>
    </lineage>
</organism>
<evidence type="ECO:0000313" key="8">
    <source>
        <dbReference type="EMBL" id="UGS27521.1"/>
    </source>
</evidence>
<protein>
    <submittedName>
        <fullName evidence="8">RDD family protein</fullName>
    </submittedName>
</protein>
<evidence type="ECO:0000256" key="2">
    <source>
        <dbReference type="ARBA" id="ARBA00022475"/>
    </source>
</evidence>
<evidence type="ECO:0000313" key="9">
    <source>
        <dbReference type="Proteomes" id="UP001199642"/>
    </source>
</evidence>
<comment type="subcellular location">
    <subcellularLocation>
        <location evidence="1">Cell membrane</location>
        <topology evidence="1">Multi-pass membrane protein</topology>
    </subcellularLocation>
</comment>
<evidence type="ECO:0000256" key="4">
    <source>
        <dbReference type="ARBA" id="ARBA00022989"/>
    </source>
</evidence>
<evidence type="ECO:0000256" key="1">
    <source>
        <dbReference type="ARBA" id="ARBA00004651"/>
    </source>
</evidence>
<feature type="transmembrane region" description="Helical" evidence="6">
    <location>
        <begin position="62"/>
        <end position="84"/>
    </location>
</feature>
<accession>A0ABY3RXS3</accession>
<evidence type="ECO:0000259" key="7">
    <source>
        <dbReference type="Pfam" id="PF06271"/>
    </source>
</evidence>
<reference evidence="8 9" key="1">
    <citation type="submission" date="2023-01" db="EMBL/GenBank/DDBJ databases">
        <title>Characterization of estradiol degrading bacteria Microbacterium sp. MZT7 and reveal degrading genes through genome analysis.</title>
        <authorList>
            <person name="Hao P."/>
            <person name="Gao Y."/>
        </authorList>
    </citation>
    <scope>NUCLEOTIDE SEQUENCE [LARGE SCALE GENOMIC DNA]</scope>
    <source>
        <strain evidence="8 9">MZT7</strain>
    </source>
</reference>
<keyword evidence="9" id="KW-1185">Reference proteome</keyword>
<keyword evidence="2" id="KW-1003">Cell membrane</keyword>
<evidence type="ECO:0000256" key="3">
    <source>
        <dbReference type="ARBA" id="ARBA00022692"/>
    </source>
</evidence>
<dbReference type="InterPro" id="IPR051791">
    <property type="entry name" value="Pra-immunoreactive"/>
</dbReference>
<dbReference type="InterPro" id="IPR016795">
    <property type="entry name" value="UCP021697"/>
</dbReference>